<feature type="region of interest" description="Disordered" evidence="1">
    <location>
        <begin position="422"/>
        <end position="499"/>
    </location>
</feature>
<feature type="compositionally biased region" description="Basic and acidic residues" evidence="1">
    <location>
        <begin position="422"/>
        <end position="433"/>
    </location>
</feature>
<protein>
    <recommendedName>
        <fullName evidence="2">DUF2415 domain-containing protein</fullName>
    </recommendedName>
</protein>
<organism evidence="3 4">
    <name type="scientific">Phyllosticta capitalensis</name>
    <dbReference type="NCBI Taxonomy" id="121624"/>
    <lineage>
        <taxon>Eukaryota</taxon>
        <taxon>Fungi</taxon>
        <taxon>Dikarya</taxon>
        <taxon>Ascomycota</taxon>
        <taxon>Pezizomycotina</taxon>
        <taxon>Dothideomycetes</taxon>
        <taxon>Dothideomycetes incertae sedis</taxon>
        <taxon>Botryosphaeriales</taxon>
        <taxon>Phyllostictaceae</taxon>
        <taxon>Phyllosticta</taxon>
    </lineage>
</organism>
<feature type="region of interest" description="Disordered" evidence="1">
    <location>
        <begin position="546"/>
        <end position="580"/>
    </location>
</feature>
<feature type="region of interest" description="Disordered" evidence="1">
    <location>
        <begin position="642"/>
        <end position="674"/>
    </location>
</feature>
<dbReference type="Pfam" id="PF10313">
    <property type="entry name" value="DUF2415"/>
    <property type="match status" value="1"/>
</dbReference>
<feature type="compositionally biased region" description="Polar residues" evidence="1">
    <location>
        <begin position="695"/>
        <end position="714"/>
    </location>
</feature>
<dbReference type="PANTHER" id="PTHR43991:SF9">
    <property type="entry name" value="DUF2415 DOMAIN-CONTAINING PROTEIN"/>
    <property type="match status" value="1"/>
</dbReference>
<dbReference type="PANTHER" id="PTHR43991">
    <property type="entry name" value="WD REPEAT PROTEIN (AFU_ORTHOLOGUE AFUA_8G05640)-RELATED"/>
    <property type="match status" value="1"/>
</dbReference>
<dbReference type="InterPro" id="IPR015943">
    <property type="entry name" value="WD40/YVTN_repeat-like_dom_sf"/>
</dbReference>
<feature type="compositionally biased region" description="Low complexity" evidence="1">
    <location>
        <begin position="440"/>
        <end position="450"/>
    </location>
</feature>
<feature type="domain" description="DUF2415" evidence="2">
    <location>
        <begin position="311"/>
        <end position="349"/>
    </location>
</feature>
<dbReference type="InterPro" id="IPR036322">
    <property type="entry name" value="WD40_repeat_dom_sf"/>
</dbReference>
<name>A0ABR1Z0N8_9PEZI</name>
<dbReference type="InterPro" id="IPR019417">
    <property type="entry name" value="DUF2415"/>
</dbReference>
<evidence type="ECO:0000259" key="2">
    <source>
        <dbReference type="Pfam" id="PF10313"/>
    </source>
</evidence>
<dbReference type="Gene3D" id="2.130.10.10">
    <property type="entry name" value="YVTN repeat-like/Quinoprotein amine dehydrogenase"/>
    <property type="match status" value="1"/>
</dbReference>
<dbReference type="SUPFAM" id="SSF50978">
    <property type="entry name" value="WD40 repeat-like"/>
    <property type="match status" value="1"/>
</dbReference>
<sequence length="867" mass="94800">MAVDAFLFRDADSLVLPQKSFYPVSIPVAHYQLRHYTSCSTLNGNDVLFYASGPDVYALNTATRKRTHIAMLPFETRCTASGHGWLCLGGEDEGHFAAIKLEGANSTAADVDTLLPIHFGSRRSARPQGPFLETIGGEIVNSISIHKLPGERGAEDEAVAVLTNNDKTVRVYSLTRGKEDAVLDLPFAMNHASISPDGNYMVAVGDYHQAYFFQRTKQRQALPGKLNPRVVSTPPGWTNICVAQLHVPPSLSTTGYFTTAWSPSGHLCAVGSECGYITVFDVDLVKKCSYGEDAIVQVIRSTRPDTSSGPGAVRTMCFAPQPWDLLIWSEDQGIVCVSDLRTGLLTRQALKLEPKEEGLDKIEAPLTDFESAMASDNDSSGYSSNPQEMLEEIERRIQQRLASWDDDAAGIWTALEGSGTDRSRLYESDEQQRRTRRPLPRGAARRAPVPRAEDDITSSTEENNNSSAEDSRTSSAEPSSPAAERGAPGQGRSSSGGRTVNDYHVQLQELERANRLRLRLARAEANGEVDPEHEAIVRIIEELTRRSTGRPSGIGSDSPRSIDTARDHQTQRVSGTRTTDQSLLFLEDAGIYAGPSARQNRAAGSSDRLESDFTAQESSILDALTRRNRELQRIASIPRSINYPYTSDSANRNDPSSEDFPALGSSSSGLIRSTNRHENIINELHRELLRDSDPDTQGNHTRQSSAETRNNGRTGSNSRLSALANNSGSGSGNGSSNPSSTDAWRTIEAAMSRSPAPPSSRPSATGQSALRQPDLLLEMSRLRQLARARERIRSMQNNMQVDEYGIRVGLLRRGGTGGRYNPTFGVRTAGLAMSSDGRKLFAGTEEGIFEFEIDVRNRKAWGAIQPR</sequence>
<accession>A0ABR1Z0N8</accession>
<feature type="compositionally biased region" description="Low complexity" evidence="1">
    <location>
        <begin position="715"/>
        <end position="740"/>
    </location>
</feature>
<dbReference type="Proteomes" id="UP001492380">
    <property type="component" value="Unassembled WGS sequence"/>
</dbReference>
<feature type="compositionally biased region" description="Polar residues" evidence="1">
    <location>
        <begin position="643"/>
        <end position="654"/>
    </location>
</feature>
<comment type="caution">
    <text evidence="3">The sequence shown here is derived from an EMBL/GenBank/DDBJ whole genome shotgun (WGS) entry which is preliminary data.</text>
</comment>
<evidence type="ECO:0000313" key="4">
    <source>
        <dbReference type="Proteomes" id="UP001492380"/>
    </source>
</evidence>
<feature type="compositionally biased region" description="Polar residues" evidence="1">
    <location>
        <begin position="571"/>
        <end position="580"/>
    </location>
</feature>
<keyword evidence="4" id="KW-1185">Reference proteome</keyword>
<gene>
    <name evidence="3" type="ORF">HDK90DRAFT_161788</name>
</gene>
<evidence type="ECO:0000256" key="1">
    <source>
        <dbReference type="SAM" id="MobiDB-lite"/>
    </source>
</evidence>
<reference evidence="3 4" key="1">
    <citation type="submission" date="2024-04" db="EMBL/GenBank/DDBJ databases">
        <title>Phyllosticta paracitricarpa is synonymous to the EU quarantine fungus P. citricarpa based on phylogenomic analyses.</title>
        <authorList>
            <consortium name="Lawrence Berkeley National Laboratory"/>
            <person name="Van Ingen-Buijs V.A."/>
            <person name="Van Westerhoven A.C."/>
            <person name="Haridas S."/>
            <person name="Skiadas P."/>
            <person name="Martin F."/>
            <person name="Groenewald J.Z."/>
            <person name="Crous P.W."/>
            <person name="Seidl M.F."/>
        </authorList>
    </citation>
    <scope>NUCLEOTIDE SEQUENCE [LARGE SCALE GENOMIC DNA]</scope>
    <source>
        <strain evidence="3 4">CBS 123374</strain>
    </source>
</reference>
<feature type="compositionally biased region" description="Polar residues" evidence="1">
    <location>
        <begin position="664"/>
        <end position="673"/>
    </location>
</feature>
<proteinExistence type="predicted"/>
<evidence type="ECO:0000313" key="3">
    <source>
        <dbReference type="EMBL" id="KAK8244531.1"/>
    </source>
</evidence>
<feature type="region of interest" description="Disordered" evidence="1">
    <location>
        <begin position="687"/>
        <end position="773"/>
    </location>
</feature>
<feature type="compositionally biased region" description="Low complexity" evidence="1">
    <location>
        <begin position="457"/>
        <end position="487"/>
    </location>
</feature>
<dbReference type="EMBL" id="JBBWRZ010000002">
    <property type="protein sequence ID" value="KAK8244531.1"/>
    <property type="molecule type" value="Genomic_DNA"/>
</dbReference>